<dbReference type="EC" id="2.7.4.3" evidence="6"/>
<evidence type="ECO:0000256" key="6">
    <source>
        <dbReference type="RuleBase" id="RU003331"/>
    </source>
</evidence>
<proteinExistence type="inferred from homology"/>
<dbReference type="Gene3D" id="3.40.50.300">
    <property type="entry name" value="P-loop containing nucleotide triphosphate hydrolases"/>
    <property type="match status" value="1"/>
</dbReference>
<dbReference type="CDD" id="cd01428">
    <property type="entry name" value="ADK"/>
    <property type="match status" value="1"/>
</dbReference>
<accession>A0A1G2HR08</accession>
<dbReference type="PRINTS" id="PR00094">
    <property type="entry name" value="ADENYLTKNASE"/>
</dbReference>
<dbReference type="SUPFAM" id="SSF52540">
    <property type="entry name" value="P-loop containing nucleoside triphosphate hydrolases"/>
    <property type="match status" value="1"/>
</dbReference>
<dbReference type="Proteomes" id="UP000176855">
    <property type="component" value="Unassembled WGS sequence"/>
</dbReference>
<dbReference type="InterPro" id="IPR027417">
    <property type="entry name" value="P-loop_NTPase"/>
</dbReference>
<reference evidence="7 8" key="1">
    <citation type="journal article" date="2016" name="Nat. Commun.">
        <title>Thousands of microbial genomes shed light on interconnected biogeochemical processes in an aquifer system.</title>
        <authorList>
            <person name="Anantharaman K."/>
            <person name="Brown C.T."/>
            <person name="Hug L.A."/>
            <person name="Sharon I."/>
            <person name="Castelle C.J."/>
            <person name="Probst A.J."/>
            <person name="Thomas B.C."/>
            <person name="Singh A."/>
            <person name="Wilkins M.J."/>
            <person name="Karaoz U."/>
            <person name="Brodie E.L."/>
            <person name="Williams K.H."/>
            <person name="Hubbard S.S."/>
            <person name="Banfield J.F."/>
        </authorList>
    </citation>
    <scope>NUCLEOTIDE SEQUENCE [LARGE SCALE GENOMIC DNA]</scope>
</reference>
<dbReference type="InterPro" id="IPR000850">
    <property type="entry name" value="Adenylat/UMP-CMP_kin"/>
</dbReference>
<keyword evidence="3 6" id="KW-0547">Nucleotide-binding</keyword>
<dbReference type="Pfam" id="PF00406">
    <property type="entry name" value="ADK"/>
    <property type="match status" value="1"/>
</dbReference>
<comment type="catalytic activity">
    <reaction evidence="6">
        <text>AMP + ATP = 2 ADP</text>
        <dbReference type="Rhea" id="RHEA:12973"/>
        <dbReference type="ChEBI" id="CHEBI:30616"/>
        <dbReference type="ChEBI" id="CHEBI:456215"/>
        <dbReference type="ChEBI" id="CHEBI:456216"/>
        <dbReference type="EC" id="2.7.4.3"/>
    </reaction>
</comment>
<dbReference type="STRING" id="1802202.A2730_01740"/>
<organism evidence="7 8">
    <name type="scientific">Candidatus Staskawiczbacteria bacterium RIFCSPHIGHO2_01_FULL_39_25</name>
    <dbReference type="NCBI Taxonomy" id="1802202"/>
    <lineage>
        <taxon>Bacteria</taxon>
        <taxon>Candidatus Staskawicziibacteriota</taxon>
    </lineage>
</organism>
<keyword evidence="6" id="KW-0067">ATP-binding</keyword>
<comment type="subcellular location">
    <subcellularLocation>
        <location evidence="6">Cytoplasm</location>
    </subcellularLocation>
</comment>
<evidence type="ECO:0000313" key="7">
    <source>
        <dbReference type="EMBL" id="OGZ64670.1"/>
    </source>
</evidence>
<dbReference type="GO" id="GO:0005524">
    <property type="term" value="F:ATP binding"/>
    <property type="evidence" value="ECO:0007669"/>
    <property type="project" value="UniProtKB-KW"/>
</dbReference>
<sequence>MSKQVIILFGPPGAGKGTQSELLSEKMGLYLFETSKILEKEFKKAEDMPGDSPERFVEIEGEKFDVLNEKEIWKKGELCSPPWVTYLTMKEFKRLHDDGDNLIIAGSPRTVYEAEREMPLLAELYGKEHIKIVLIEISADVTVFRNTHRKICELMRHSILFNKETETLTICPLDGSKLMKRKDLDDPETIKTRLEQYKARTLPLFNYFKENNFNVHKINGEGSVAKVHEEILRIVEV</sequence>
<evidence type="ECO:0000256" key="3">
    <source>
        <dbReference type="ARBA" id="ARBA00022741"/>
    </source>
</evidence>
<keyword evidence="1 5" id="KW-0808">Transferase</keyword>
<dbReference type="PANTHER" id="PTHR23359">
    <property type="entry name" value="NUCLEOTIDE KINASE"/>
    <property type="match status" value="1"/>
</dbReference>
<dbReference type="AlphaFoldDB" id="A0A1G2HR08"/>
<comment type="subunit">
    <text evidence="6">Monomer.</text>
</comment>
<gene>
    <name evidence="7" type="ORF">A2730_01740</name>
</gene>
<comment type="similarity">
    <text evidence="5">Belongs to the adenylate kinase family.</text>
</comment>
<dbReference type="GO" id="GO:0005737">
    <property type="term" value="C:cytoplasm"/>
    <property type="evidence" value="ECO:0007669"/>
    <property type="project" value="UniProtKB-SubCell"/>
</dbReference>
<evidence type="ECO:0000256" key="1">
    <source>
        <dbReference type="ARBA" id="ARBA00022679"/>
    </source>
</evidence>
<evidence type="ECO:0000256" key="2">
    <source>
        <dbReference type="ARBA" id="ARBA00022727"/>
    </source>
</evidence>
<keyword evidence="2" id="KW-0545">Nucleotide biosynthesis</keyword>
<dbReference type="EMBL" id="MHOO01000003">
    <property type="protein sequence ID" value="OGZ64670.1"/>
    <property type="molecule type" value="Genomic_DNA"/>
</dbReference>
<evidence type="ECO:0000256" key="5">
    <source>
        <dbReference type="RuleBase" id="RU003330"/>
    </source>
</evidence>
<evidence type="ECO:0000313" key="8">
    <source>
        <dbReference type="Proteomes" id="UP000176855"/>
    </source>
</evidence>
<dbReference type="GO" id="GO:0004017">
    <property type="term" value="F:AMP kinase activity"/>
    <property type="evidence" value="ECO:0007669"/>
    <property type="project" value="UniProtKB-EC"/>
</dbReference>
<comment type="caution">
    <text evidence="7">The sequence shown here is derived from an EMBL/GenBank/DDBJ whole genome shotgun (WGS) entry which is preliminary data.</text>
</comment>
<evidence type="ECO:0000256" key="4">
    <source>
        <dbReference type="ARBA" id="ARBA00022777"/>
    </source>
</evidence>
<keyword evidence="4 5" id="KW-0418">Kinase</keyword>
<name>A0A1G2HR08_9BACT</name>
<protein>
    <recommendedName>
        <fullName evidence="6">Adenylate kinase</fullName>
        <ecNumber evidence="6">2.7.4.3</ecNumber>
    </recommendedName>
</protein>